<dbReference type="GO" id="GO:0003677">
    <property type="term" value="F:DNA binding"/>
    <property type="evidence" value="ECO:0007669"/>
    <property type="project" value="UniProtKB-KW"/>
</dbReference>
<evidence type="ECO:0000256" key="4">
    <source>
        <dbReference type="ARBA" id="ARBA00023172"/>
    </source>
</evidence>
<sequence>MLNSQTLCFEWLRSKKEDVKPSTYDKYEMIINNYLISFFDHNSLEQLNINIIKEYLMKLLNKGLSSSVVKTIKNVLKAIYTTYENQYGFNHIDFSLLKIEEEKKETAYLTNKQFKQLHQYCLNKNNDICLSILLAMDTGMMIGEIVALKVSDIDLENQLIHINKRAQRTKNDDIGSKTIYEVYDVEWPMLRDITIPKELFFYLQENLKDKESDCYLTSNLYVVSEVTKLQRGLDRIGSKYGFKTTFKDLRNMYKERCLKSCMDMNILMELLGVQSLKLNLPENYKSSNEEKKRQVNKL</sequence>
<evidence type="ECO:0000259" key="5">
    <source>
        <dbReference type="PROSITE" id="PS51898"/>
    </source>
</evidence>
<keyword evidence="4" id="KW-0233">DNA recombination</keyword>
<name>A0AAP2UHH4_9FIRM</name>
<gene>
    <name evidence="6" type="ORF">NE542_14430</name>
</gene>
<feature type="domain" description="Tyr recombinase" evidence="5">
    <location>
        <begin position="104"/>
        <end position="297"/>
    </location>
</feature>
<dbReference type="Proteomes" id="UP001204814">
    <property type="component" value="Unassembled WGS sequence"/>
</dbReference>
<dbReference type="PANTHER" id="PTHR30349:SF64">
    <property type="entry name" value="PROPHAGE INTEGRASE INTD-RELATED"/>
    <property type="match status" value="1"/>
</dbReference>
<dbReference type="PANTHER" id="PTHR30349">
    <property type="entry name" value="PHAGE INTEGRASE-RELATED"/>
    <property type="match status" value="1"/>
</dbReference>
<comment type="similarity">
    <text evidence="1">Belongs to the 'phage' integrase family.</text>
</comment>
<protein>
    <submittedName>
        <fullName evidence="6">Tyrosine-type recombinase/integrase</fullName>
    </submittedName>
</protein>
<accession>A0AAP2UHH4</accession>
<dbReference type="InterPro" id="IPR013762">
    <property type="entry name" value="Integrase-like_cat_sf"/>
</dbReference>
<dbReference type="PROSITE" id="PS51898">
    <property type="entry name" value="TYR_RECOMBINASE"/>
    <property type="match status" value="1"/>
</dbReference>
<dbReference type="Gene3D" id="1.10.150.130">
    <property type="match status" value="1"/>
</dbReference>
<evidence type="ECO:0000256" key="2">
    <source>
        <dbReference type="ARBA" id="ARBA00022908"/>
    </source>
</evidence>
<dbReference type="InterPro" id="IPR050090">
    <property type="entry name" value="Tyrosine_recombinase_XerCD"/>
</dbReference>
<dbReference type="AlphaFoldDB" id="A0AAP2UHH4"/>
<organism evidence="6 7">
    <name type="scientific">Faecalibacillus intestinalis</name>
    <dbReference type="NCBI Taxonomy" id="1982626"/>
    <lineage>
        <taxon>Bacteria</taxon>
        <taxon>Bacillati</taxon>
        <taxon>Bacillota</taxon>
        <taxon>Erysipelotrichia</taxon>
        <taxon>Erysipelotrichales</taxon>
        <taxon>Coprobacillaceae</taxon>
        <taxon>Faecalibacillus</taxon>
    </lineage>
</organism>
<evidence type="ECO:0000256" key="1">
    <source>
        <dbReference type="ARBA" id="ARBA00008857"/>
    </source>
</evidence>
<keyword evidence="3" id="KW-0238">DNA-binding</keyword>
<evidence type="ECO:0000256" key="3">
    <source>
        <dbReference type="ARBA" id="ARBA00023125"/>
    </source>
</evidence>
<dbReference type="InterPro" id="IPR010998">
    <property type="entry name" value="Integrase_recombinase_N"/>
</dbReference>
<dbReference type="GO" id="GO:0015074">
    <property type="term" value="P:DNA integration"/>
    <property type="evidence" value="ECO:0007669"/>
    <property type="project" value="UniProtKB-KW"/>
</dbReference>
<dbReference type="SUPFAM" id="SSF56349">
    <property type="entry name" value="DNA breaking-rejoining enzymes"/>
    <property type="match status" value="1"/>
</dbReference>
<keyword evidence="2" id="KW-0229">DNA integration</keyword>
<evidence type="ECO:0000313" key="6">
    <source>
        <dbReference type="EMBL" id="MCQ5063013.1"/>
    </source>
</evidence>
<dbReference type="InterPro" id="IPR011010">
    <property type="entry name" value="DNA_brk_join_enz"/>
</dbReference>
<dbReference type="EMBL" id="JANGBO010000024">
    <property type="protein sequence ID" value="MCQ5063013.1"/>
    <property type="molecule type" value="Genomic_DNA"/>
</dbReference>
<dbReference type="RefSeq" id="WP_117347221.1">
    <property type="nucleotide sequence ID" value="NZ_JAJDKX010000006.1"/>
</dbReference>
<evidence type="ECO:0000313" key="7">
    <source>
        <dbReference type="Proteomes" id="UP001204814"/>
    </source>
</evidence>
<proteinExistence type="inferred from homology"/>
<reference evidence="6" key="1">
    <citation type="submission" date="2022-06" db="EMBL/GenBank/DDBJ databases">
        <title>Isolation of gut microbiota from human fecal samples.</title>
        <authorList>
            <person name="Pamer E.G."/>
            <person name="Barat B."/>
            <person name="Waligurski E."/>
            <person name="Medina S."/>
            <person name="Paddock L."/>
            <person name="Mostad J."/>
        </authorList>
    </citation>
    <scope>NUCLEOTIDE SEQUENCE</scope>
    <source>
        <strain evidence="6">DFI.6.24</strain>
    </source>
</reference>
<dbReference type="Pfam" id="PF14659">
    <property type="entry name" value="Phage_int_SAM_3"/>
    <property type="match status" value="1"/>
</dbReference>
<dbReference type="Pfam" id="PF00589">
    <property type="entry name" value="Phage_integrase"/>
    <property type="match status" value="1"/>
</dbReference>
<dbReference type="InterPro" id="IPR002104">
    <property type="entry name" value="Integrase_catalytic"/>
</dbReference>
<dbReference type="GO" id="GO:0006310">
    <property type="term" value="P:DNA recombination"/>
    <property type="evidence" value="ECO:0007669"/>
    <property type="project" value="UniProtKB-KW"/>
</dbReference>
<dbReference type="InterPro" id="IPR004107">
    <property type="entry name" value="Integrase_SAM-like_N"/>
</dbReference>
<comment type="caution">
    <text evidence="6">The sequence shown here is derived from an EMBL/GenBank/DDBJ whole genome shotgun (WGS) entry which is preliminary data.</text>
</comment>
<dbReference type="Gene3D" id="1.10.443.10">
    <property type="entry name" value="Intergrase catalytic core"/>
    <property type="match status" value="1"/>
</dbReference>